<protein>
    <recommendedName>
        <fullName evidence="1">Type I restriction enzyme HindI endonuclease subunit-like C-terminal domain-containing protein</fullName>
    </recommendedName>
</protein>
<proteinExistence type="predicted"/>
<dbReference type="InterPro" id="IPR021810">
    <property type="entry name" value="T1RH-like_C"/>
</dbReference>
<evidence type="ECO:0000313" key="2">
    <source>
        <dbReference type="EMBL" id="MEB3752247.1"/>
    </source>
</evidence>
<organism evidence="2 3">
    <name type="scientific">Geobacillus icigianus</name>
    <dbReference type="NCBI Taxonomy" id="1430331"/>
    <lineage>
        <taxon>Bacteria</taxon>
        <taxon>Bacillati</taxon>
        <taxon>Bacillota</taxon>
        <taxon>Bacilli</taxon>
        <taxon>Bacillales</taxon>
        <taxon>Anoxybacillaceae</taxon>
        <taxon>Geobacillus</taxon>
    </lineage>
</organism>
<feature type="domain" description="Type I restriction enzyme HindI endonuclease subunit-like C-terminal" evidence="1">
    <location>
        <begin position="26"/>
        <end position="78"/>
    </location>
</feature>
<evidence type="ECO:0000313" key="3">
    <source>
        <dbReference type="Proteomes" id="UP000029267"/>
    </source>
</evidence>
<sequence>MLAKIVDYISLKKNLIEALQTHTKRDQDKVQENTQARDIALNILEVLRNMFHSFDYRAFFGDSDKKRYEVIREGAEFV</sequence>
<reference evidence="2 3" key="1">
    <citation type="journal article" date="2014" name="Genome Announc.">
        <title>Draft Genome Sequence of Geobacillus icigianus Strain G1w1T Isolated from Hot Springs in the Valley of Geysers, Kamchatka (Russian Federation).</title>
        <authorList>
            <person name="Bryanskaya A.V."/>
            <person name="Rozanov A.S."/>
            <person name="Logacheva M.D."/>
            <person name="Kotenko A.V."/>
            <person name="Peltek S.E."/>
        </authorList>
    </citation>
    <scope>NUCLEOTIDE SEQUENCE [LARGE SCALE GENOMIC DNA]</scope>
    <source>
        <strain evidence="2 3">G1w1</strain>
    </source>
</reference>
<accession>A0ABU6BJV5</accession>
<keyword evidence="3" id="KW-1185">Reference proteome</keyword>
<evidence type="ECO:0000259" key="1">
    <source>
        <dbReference type="Pfam" id="PF11867"/>
    </source>
</evidence>
<dbReference type="Pfam" id="PF11867">
    <property type="entry name" value="T1RH-like_C"/>
    <property type="match status" value="1"/>
</dbReference>
<dbReference type="EMBL" id="JPYA02000005">
    <property type="protein sequence ID" value="MEB3752247.1"/>
    <property type="molecule type" value="Genomic_DNA"/>
</dbReference>
<dbReference type="Proteomes" id="UP000029267">
    <property type="component" value="Unassembled WGS sequence"/>
</dbReference>
<comment type="caution">
    <text evidence="2">The sequence shown here is derived from an EMBL/GenBank/DDBJ whole genome shotgun (WGS) entry which is preliminary data.</text>
</comment>
<gene>
    <name evidence="2" type="ORF">EP10_003162</name>
</gene>
<name>A0ABU6BJV5_9BACL</name>